<dbReference type="InterPro" id="IPR001646">
    <property type="entry name" value="5peptide_repeat"/>
</dbReference>
<evidence type="ECO:0000313" key="3">
    <source>
        <dbReference type="Proteomes" id="UP000250006"/>
    </source>
</evidence>
<sequence>MAKGKPRVELLRFGNWPLFRVILLWVVLALIVFTLLGWLWGKGVFWTWDRFLTNWRNAGKDVTGLDVIKVSLTTIGGIGGTGYLVIKYRERASAESVAAEQRLHNAVGHLGGESPQIRIAGVYSLAYVADTFKGDYRQRVVNILCGYLRTKRGTWESVTDANASASEPATKKVYVSHDGAVESTVIEVLGKHLRKHRKSSAIEQAVRDDQLWCDCTIDLHGAIITELANFECVTFTANVSFKGATFTTDASFKDATFIGTTSFERTIFTSPASFECATFTTDANFECVTFTANVSFKGATFTTDASFKDATFIGTTSFERTIFTSPASFECATFTTDANFMDATFNEKHREDILFPPRLRLDNATHLPLGARWARFDDKGNIIKWIFPVGFSAS</sequence>
<dbReference type="Gene3D" id="2.160.20.80">
    <property type="entry name" value="E3 ubiquitin-protein ligase SopA"/>
    <property type="match status" value="1"/>
</dbReference>
<keyword evidence="1" id="KW-0812">Transmembrane</keyword>
<keyword evidence="1" id="KW-1133">Transmembrane helix</keyword>
<keyword evidence="3" id="KW-1185">Reference proteome</keyword>
<comment type="caution">
    <text evidence="2">The sequence shown here is derived from an EMBL/GenBank/DDBJ whole genome shotgun (WGS) entry which is preliminary data.</text>
</comment>
<evidence type="ECO:0000256" key="1">
    <source>
        <dbReference type="SAM" id="Phobius"/>
    </source>
</evidence>
<dbReference type="EMBL" id="UAPQ01000009">
    <property type="protein sequence ID" value="SPT53986.1"/>
    <property type="molecule type" value="Genomic_DNA"/>
</dbReference>
<proteinExistence type="predicted"/>
<keyword evidence="1" id="KW-0472">Membrane</keyword>
<reference evidence="2 3" key="1">
    <citation type="submission" date="2018-06" db="EMBL/GenBank/DDBJ databases">
        <authorList>
            <consortium name="Pathogen Informatics"/>
            <person name="Doyle S."/>
        </authorList>
    </citation>
    <scope>NUCLEOTIDE SEQUENCE [LARGE SCALE GENOMIC DNA]</scope>
    <source>
        <strain evidence="2 3">NCTC11535</strain>
    </source>
</reference>
<gene>
    <name evidence="2" type="ORF">NCTC11535_01681</name>
</gene>
<feature type="transmembrane region" description="Helical" evidence="1">
    <location>
        <begin position="21"/>
        <end position="41"/>
    </location>
</feature>
<dbReference type="Proteomes" id="UP000250006">
    <property type="component" value="Unassembled WGS sequence"/>
</dbReference>
<evidence type="ECO:0000313" key="2">
    <source>
        <dbReference type="EMBL" id="SPT53986.1"/>
    </source>
</evidence>
<name>A0ABY1VPC9_9ACTO</name>
<evidence type="ECO:0008006" key="4">
    <source>
        <dbReference type="Google" id="ProtNLM"/>
    </source>
</evidence>
<dbReference type="Pfam" id="PF13576">
    <property type="entry name" value="Pentapeptide_3"/>
    <property type="match status" value="1"/>
</dbReference>
<organism evidence="2 3">
    <name type="scientific">Actinomyces bovis</name>
    <dbReference type="NCBI Taxonomy" id="1658"/>
    <lineage>
        <taxon>Bacteria</taxon>
        <taxon>Bacillati</taxon>
        <taxon>Actinomycetota</taxon>
        <taxon>Actinomycetes</taxon>
        <taxon>Actinomycetales</taxon>
        <taxon>Actinomycetaceae</taxon>
        <taxon>Actinomyces</taxon>
    </lineage>
</organism>
<dbReference type="RefSeq" id="WP_170166886.1">
    <property type="nucleotide sequence ID" value="NZ_UAPQ01000009.1"/>
</dbReference>
<protein>
    <recommendedName>
        <fullName evidence="4">Pentapeptide repeat-containing protein</fullName>
    </recommendedName>
</protein>
<accession>A0ABY1VPC9</accession>